<dbReference type="InterPro" id="IPR036010">
    <property type="entry name" value="2Fe-2S_ferredoxin-like_sf"/>
</dbReference>
<keyword evidence="4" id="KW-0408">Iron</keyword>
<dbReference type="Pfam" id="PF14691">
    <property type="entry name" value="Fer4_20"/>
    <property type="match status" value="1"/>
</dbReference>
<dbReference type="Pfam" id="PF07992">
    <property type="entry name" value="Pyr_redox_2"/>
    <property type="match status" value="1"/>
</dbReference>
<dbReference type="SUPFAM" id="SSF51971">
    <property type="entry name" value="Nucleotide-binding domain"/>
    <property type="match status" value="1"/>
</dbReference>
<keyword evidence="8" id="KW-1185">Reference proteome</keyword>
<dbReference type="SUPFAM" id="SSF46548">
    <property type="entry name" value="alpha-helical ferredoxin"/>
    <property type="match status" value="1"/>
</dbReference>
<evidence type="ECO:0000313" key="7">
    <source>
        <dbReference type="EMBL" id="SEM22449.1"/>
    </source>
</evidence>
<evidence type="ECO:0000256" key="1">
    <source>
        <dbReference type="ARBA" id="ARBA00022485"/>
    </source>
</evidence>
<dbReference type="SUPFAM" id="SSF54292">
    <property type="entry name" value="2Fe-2S ferredoxin-like"/>
    <property type="match status" value="1"/>
</dbReference>
<protein>
    <submittedName>
        <fullName evidence="7">Formate dehydrogenase major subunit</fullName>
    </submittedName>
</protein>
<dbReference type="CDD" id="cd02980">
    <property type="entry name" value="TRX_Fd_family"/>
    <property type="match status" value="1"/>
</dbReference>
<dbReference type="Pfam" id="PF02256">
    <property type="entry name" value="Fe_hyd_SSU"/>
    <property type="match status" value="1"/>
</dbReference>
<keyword evidence="5" id="KW-0411">Iron-sulfur</keyword>
<evidence type="ECO:0000259" key="6">
    <source>
        <dbReference type="PROSITE" id="PS51379"/>
    </source>
</evidence>
<dbReference type="InterPro" id="IPR017900">
    <property type="entry name" value="4Fe4S_Fe_S_CS"/>
</dbReference>
<dbReference type="Gene3D" id="4.10.260.20">
    <property type="entry name" value="Iron hydrogenase, small subunit"/>
    <property type="match status" value="1"/>
</dbReference>
<dbReference type="PROSITE" id="PS00198">
    <property type="entry name" value="4FE4S_FER_1"/>
    <property type="match status" value="1"/>
</dbReference>
<dbReference type="SUPFAM" id="SSF52833">
    <property type="entry name" value="Thioredoxin-like"/>
    <property type="match status" value="1"/>
</dbReference>
<dbReference type="Gene3D" id="3.40.30.10">
    <property type="entry name" value="Glutaredoxin"/>
    <property type="match status" value="1"/>
</dbReference>
<accession>A0A1H7WN31</accession>
<gene>
    <name evidence="7" type="ORF">SAMN04489760_10730</name>
</gene>
<dbReference type="InterPro" id="IPR017896">
    <property type="entry name" value="4Fe4S_Fe-S-bd"/>
</dbReference>
<dbReference type="PANTHER" id="PTHR42783">
    <property type="entry name" value="GLUTAMATE SYNTHASE [NADPH] SMALL CHAIN"/>
    <property type="match status" value="1"/>
</dbReference>
<dbReference type="GO" id="GO:0005506">
    <property type="term" value="F:iron ion binding"/>
    <property type="evidence" value="ECO:0007669"/>
    <property type="project" value="InterPro"/>
</dbReference>
<dbReference type="GO" id="GO:0051539">
    <property type="term" value="F:4 iron, 4 sulfur cluster binding"/>
    <property type="evidence" value="ECO:0007669"/>
    <property type="project" value="UniProtKB-KW"/>
</dbReference>
<dbReference type="Gene3D" id="3.30.70.20">
    <property type="match status" value="1"/>
</dbReference>
<evidence type="ECO:0000256" key="5">
    <source>
        <dbReference type="ARBA" id="ARBA00023014"/>
    </source>
</evidence>
<keyword evidence="2" id="KW-0479">Metal-binding</keyword>
<proteinExistence type="predicted"/>
<evidence type="ECO:0000313" key="8">
    <source>
        <dbReference type="Proteomes" id="UP000198744"/>
    </source>
</evidence>
<dbReference type="InterPro" id="IPR009016">
    <property type="entry name" value="Fe_hydrogenase"/>
</dbReference>
<dbReference type="InterPro" id="IPR036249">
    <property type="entry name" value="Thioredoxin-like_sf"/>
</dbReference>
<dbReference type="InterPro" id="IPR028261">
    <property type="entry name" value="DPD_II"/>
</dbReference>
<dbReference type="InterPro" id="IPR013352">
    <property type="entry name" value="Fe_hydrogenase_subset"/>
</dbReference>
<reference evidence="7 8" key="1">
    <citation type="submission" date="2016-10" db="EMBL/GenBank/DDBJ databases">
        <authorList>
            <person name="de Groot N.N."/>
        </authorList>
    </citation>
    <scope>NUCLEOTIDE SEQUENCE [LARGE SCALE GENOMIC DNA]</scope>
    <source>
        <strain evidence="7 8">DSM 8423</strain>
    </source>
</reference>
<name>A0A1H7WN31_9BACT</name>
<keyword evidence="1" id="KW-0004">4Fe-4S</keyword>
<feature type="domain" description="4Fe-4S ferredoxin-type" evidence="6">
    <location>
        <begin position="609"/>
        <end position="639"/>
    </location>
</feature>
<evidence type="ECO:0000256" key="2">
    <source>
        <dbReference type="ARBA" id="ARBA00022723"/>
    </source>
</evidence>
<dbReference type="InterPro" id="IPR036188">
    <property type="entry name" value="FAD/NAD-bd_sf"/>
</dbReference>
<dbReference type="Gene3D" id="3.40.950.10">
    <property type="entry name" value="Fe-only Hydrogenase (Larger Subunit), Chain L, domain 3"/>
    <property type="match status" value="1"/>
</dbReference>
<evidence type="ECO:0000256" key="3">
    <source>
        <dbReference type="ARBA" id="ARBA00022737"/>
    </source>
</evidence>
<dbReference type="STRING" id="43775.SAMN04489760_10730"/>
<feature type="domain" description="4Fe-4S ferredoxin-type" evidence="6">
    <location>
        <begin position="652"/>
        <end position="681"/>
    </location>
</feature>
<dbReference type="Pfam" id="PF13510">
    <property type="entry name" value="Fer2_4"/>
    <property type="match status" value="1"/>
</dbReference>
<dbReference type="AlphaFoldDB" id="A0A1H7WN31"/>
<dbReference type="NCBIfam" id="TIGR02512">
    <property type="entry name" value="FeFe_hydrog_A"/>
    <property type="match status" value="1"/>
</dbReference>
<dbReference type="Proteomes" id="UP000198744">
    <property type="component" value="Unassembled WGS sequence"/>
</dbReference>
<dbReference type="InterPro" id="IPR036991">
    <property type="entry name" value="Fe_hydrogenase_ssu_sf"/>
</dbReference>
<dbReference type="Gene3D" id="3.50.50.60">
    <property type="entry name" value="FAD/NAD(P)-binding domain"/>
    <property type="match status" value="2"/>
</dbReference>
<dbReference type="OrthoDB" id="9803192at2"/>
<dbReference type="InterPro" id="IPR023753">
    <property type="entry name" value="FAD/NAD-binding_dom"/>
</dbReference>
<sequence>MIRVKIDGRKYIAKDGATIIDTARAVGIDIPALGYDPRVSPPSGVEAAFVEVTEGGKTRFLSATSTLVQDGMAVRTDSDALRNYRKIYLQALLRHHYGDCVAPCVLRCPAHIDIQKYIYFVDSGNYQEALEVIKERNPLPAVCGRICPHPCETECRRNALDGPVNINGIKRFVADWDRYQPFPYQPDCQPDTGFRVAVVGAGPAGLSAAWFLRRKGHQVTLFEMQEAAGGMLRWGIPFYRLPEKELDEEIQAIVDLGAEIRYNKKLGRDFTLDSLKKDGYSAVFVGLGAQKATAIGVEGENLPGVLSGLDFLAGLARNERPELGQRVIVLGGGNTAMDAARSAVRLGAKDVTVIYRRTRHEMPAQELEVEEALEEGVHMQFLTAPVSIEASSGMLRLNCIRMSLGEPDASGRRRPEPVAGSEFSILAATIISAIGQAVDGACLGKEELLNSRGQVEADPVTLQTAVPWVFSGGDCVTGPDIAIAAIGAGRRAAEAIDQYLLKGMVEQPEEPYTCMKGEWQSLPAEAFADVALLDRQEIPVHPPEARIRNFDETTTTWNPEKAMAEASRCLSCGCTERYECTLRNYATQYGVTFEALEKTTPLPIDANHPIITRDTGKCILCGLCLKVCREMEGVSALSFYETNNVLTIGPNDHRPLDLTTCVACGHCTTVCPTGALTLKPTLPHVYRAIHDPELTVVAQIAPAVRAAFREYYAIDAADVMPVLSAGLKQLGFDYVFDTCWAADLTIMEEGTEFLSRLAEGGVLPQITSCCPAWVNYCEKMAPDILPHLSSCKSPQQMFGAVMKQYFAKQLNVRPELLYFVSIMPCNAKKYEAKRPEFQTDGIPDVDMVLTTNDVIAMFRERHIDPHVLSPVPLDDLFGKVSGAGIIFGASGGVAEAALRLAAERVTGRRMEGFAYEGVRGLQGVKETTVVLGDSQVRLAVVSGLQNAQNLIDRIRSGDAPYDLIEVMACPGGCINGSGNPAPLLTSDTEQRLDVLYRLDEDAAIRTSQDNPSVQDIYANWLGQPYSEISHHALHTTYRRRSMRVQETAEKPREQMPVIEVGVCIGTNCYVKGSWKLLEGLAADLRRRGLSERFRIKARFCTGECAGGPNITIGQEIISGVDPNAASAFTEERLLPLLDVKRRED</sequence>
<dbReference type="PRINTS" id="PR00419">
    <property type="entry name" value="ADXRDTASE"/>
</dbReference>
<organism evidence="7 8">
    <name type="scientific">Syntrophus gentianae</name>
    <dbReference type="NCBI Taxonomy" id="43775"/>
    <lineage>
        <taxon>Bacteria</taxon>
        <taxon>Pseudomonadati</taxon>
        <taxon>Thermodesulfobacteriota</taxon>
        <taxon>Syntrophia</taxon>
        <taxon>Syntrophales</taxon>
        <taxon>Syntrophaceae</taxon>
        <taxon>Syntrophus</taxon>
    </lineage>
</organism>
<dbReference type="SUPFAM" id="SSF53920">
    <property type="entry name" value="Fe-only hydrogenase"/>
    <property type="match status" value="1"/>
</dbReference>
<dbReference type="RefSeq" id="WP_093882901.1">
    <property type="nucleotide sequence ID" value="NZ_FOBS01000007.1"/>
</dbReference>
<dbReference type="Gene3D" id="3.40.50.1780">
    <property type="match status" value="1"/>
</dbReference>
<dbReference type="PANTHER" id="PTHR42783:SF3">
    <property type="entry name" value="GLUTAMATE SYNTHASE [NADPH] SMALL CHAIN-RELATED"/>
    <property type="match status" value="1"/>
</dbReference>
<dbReference type="NCBIfam" id="NF009410">
    <property type="entry name" value="PRK12771.1"/>
    <property type="match status" value="1"/>
</dbReference>
<dbReference type="GO" id="GO:0008901">
    <property type="term" value="F:ferredoxin hydrogenase activity"/>
    <property type="evidence" value="ECO:0007669"/>
    <property type="project" value="InterPro"/>
</dbReference>
<evidence type="ECO:0000256" key="4">
    <source>
        <dbReference type="ARBA" id="ARBA00023004"/>
    </source>
</evidence>
<dbReference type="Pfam" id="PF12838">
    <property type="entry name" value="Fer4_7"/>
    <property type="match status" value="1"/>
</dbReference>
<dbReference type="FunFam" id="3.30.70.20:FF:000035">
    <property type="entry name" value="Iron hydrogenase 1"/>
    <property type="match status" value="1"/>
</dbReference>
<dbReference type="InterPro" id="IPR003149">
    <property type="entry name" value="Fe_hydrogenase_ssu"/>
</dbReference>
<dbReference type="InterPro" id="IPR004108">
    <property type="entry name" value="Fe_hydrogenase_lsu_C"/>
</dbReference>
<dbReference type="PROSITE" id="PS51379">
    <property type="entry name" value="4FE4S_FER_2"/>
    <property type="match status" value="2"/>
</dbReference>
<keyword evidence="3" id="KW-0677">Repeat</keyword>
<dbReference type="EMBL" id="FOBS01000007">
    <property type="protein sequence ID" value="SEM22449.1"/>
    <property type="molecule type" value="Genomic_DNA"/>
</dbReference>
<dbReference type="SUPFAM" id="SSF54862">
    <property type="entry name" value="4Fe-4S ferredoxins"/>
    <property type="match status" value="1"/>
</dbReference>
<dbReference type="Gene3D" id="1.10.1060.10">
    <property type="entry name" value="Alpha-helical ferredoxin"/>
    <property type="match status" value="1"/>
</dbReference>
<dbReference type="SMART" id="SM00902">
    <property type="entry name" value="Fe_hyd_SSU"/>
    <property type="match status" value="1"/>
</dbReference>
<dbReference type="InterPro" id="IPR009051">
    <property type="entry name" value="Helical_ferredxn"/>
</dbReference>
<dbReference type="Pfam" id="PF02906">
    <property type="entry name" value="Fe_hyd_lg_C"/>
    <property type="match status" value="1"/>
</dbReference>